<protein>
    <submittedName>
        <fullName evidence="1">DndB-like DNA-sulfur modification-associated protein</fullName>
    </submittedName>
</protein>
<dbReference type="RefSeq" id="WP_121432292.1">
    <property type="nucleotide sequence ID" value="NZ_RBWU01000001.1"/>
</dbReference>
<name>A0A495QX28_9ACTN</name>
<evidence type="ECO:0000313" key="1">
    <source>
        <dbReference type="EMBL" id="RKS78660.1"/>
    </source>
</evidence>
<gene>
    <name evidence="1" type="ORF">BZB76_0080</name>
</gene>
<accession>A0A495QX28</accession>
<dbReference type="EMBL" id="RBWU01000001">
    <property type="protein sequence ID" value="RKS78660.1"/>
    <property type="molecule type" value="Genomic_DNA"/>
</dbReference>
<organism evidence="1 2">
    <name type="scientific">Actinomadura pelletieri DSM 43383</name>
    <dbReference type="NCBI Taxonomy" id="1120940"/>
    <lineage>
        <taxon>Bacteria</taxon>
        <taxon>Bacillati</taxon>
        <taxon>Actinomycetota</taxon>
        <taxon>Actinomycetes</taxon>
        <taxon>Streptosporangiales</taxon>
        <taxon>Thermomonosporaceae</taxon>
        <taxon>Actinomadura</taxon>
    </lineage>
</organism>
<dbReference type="AlphaFoldDB" id="A0A495QX28"/>
<dbReference type="Proteomes" id="UP000274601">
    <property type="component" value="Unassembled WGS sequence"/>
</dbReference>
<keyword evidence="2" id="KW-1185">Reference proteome</keyword>
<evidence type="ECO:0000313" key="2">
    <source>
        <dbReference type="Proteomes" id="UP000274601"/>
    </source>
</evidence>
<dbReference type="OrthoDB" id="494153at2"/>
<proteinExistence type="predicted"/>
<comment type="caution">
    <text evidence="1">The sequence shown here is derived from an EMBL/GenBank/DDBJ whole genome shotgun (WGS) entry which is preliminary data.</text>
</comment>
<sequence length="722" mass="81646">MFGSGTRLTFRDYVQGTWGSFDTPAGQVNFVMTKARLGGDADAPERQLTKCLAPVREIMDAGDLDFHQLLQRDLDDHRVAVNLIPYLLKPQSNGPAFFPPIMTVLLPFRNKRPSTFPPLEPSTATNYDDALWQEERAGNAFQVHRLLGPDGTLHAANLGKLWWNRSEASLVVLDGQHRAMALLAVERTLSHSWQGSGAQFRPFYEHQVERMLRDYQVSEADLARIEVPITVCWFPEQTGEGTRPHEAARKLFVDVNKEARPPSESRIILLSDGELSNVLTRSMLSALRSRSNDSYLPLYAVEYDNPEVNSSRSARWSVMTNVHLLKMAVNRCVFGPPKYLTNLAQPISGRESPEDRDRFMRSQLDLVSLLPDFFEDGGYSYDRGSIGDGNFPLGRLEAISERFMETWGKAILTLLSGITPYAAHAASLTKLKEDWHAADTYASLAHDALFGGVGVYWTLRDSYIHYQGNHGTGGRKLPKSDVIRAWDALKGKEADFDIYRSQEYLGSTRPERVKRCKAAYGIFNTHACQLGLMMTLGSLWELRKQQAGGADFKDLPAFAEALVKAWNAFFHLDHGRARDRKLALNKDVTNPINQIVNMDTPQAVYFRYFWMQALAVPEAWRHAETWLVDRDAFEYLLSQARRMYLDLCIKQQEKALKTSQPGLPRNDLSKTAEKFATTALKKALRHWFDVSEEDIETWLQHQPTNPEQISIGETATAPEEGS</sequence>
<reference evidence="1 2" key="1">
    <citation type="submission" date="2018-10" db="EMBL/GenBank/DDBJ databases">
        <title>Genomic Encyclopedia of Archaeal and Bacterial Type Strains, Phase II (KMG-II): from individual species to whole genera.</title>
        <authorList>
            <person name="Goeker M."/>
        </authorList>
    </citation>
    <scope>NUCLEOTIDE SEQUENCE [LARGE SCALE GENOMIC DNA]</scope>
    <source>
        <strain evidence="1 2">DSM 43383</strain>
    </source>
</reference>